<evidence type="ECO:0000313" key="2">
    <source>
        <dbReference type="EMBL" id="CAB3873734.1"/>
    </source>
</evidence>
<sequence length="331" mass="32862">MLNPQLDRRGELIHLLTTEGLPRRHVERLLDAAAGFAAGQAPAVVATGLPVFLGLPAGDTDLRQGFEAAAARLGLRPVALADGTGPGADAGVDRGHGVGAGDPPVAESAAALSPAAVAAGLPAGILALRHPASGAAVCAAAAAAPGLRILNAGDGAHADPLPALARVQAMLRAGRDLTNLAVALVGDIRHSAVARSLIHVMTTLGVPEVRAAAPRPLLPDGLPQLGVRACATLHECLAGADVVIVLPLRAERMSGALLPSAREYAAGHGLTTARLAVARPGALLLPAAPLTPGIEVDGDIAAGLVDAEAGLARFERDLRVAALSVLAGGAA</sequence>
<protein>
    <submittedName>
        <fullName evidence="2">Aspartate carbamoyltransferase</fullName>
        <ecNumber evidence="2">2.1.3.2</ecNumber>
    </submittedName>
</protein>
<dbReference type="EC" id="2.1.3.2" evidence="2"/>
<accession>A0A2M9GPP2</accession>
<proteinExistence type="predicted"/>
<dbReference type="AlphaFoldDB" id="A0A2M9GPP2"/>
<dbReference type="InterPro" id="IPR036901">
    <property type="entry name" value="Asp/Orn_carbamoylTrfase_sf"/>
</dbReference>
<evidence type="ECO:0000256" key="1">
    <source>
        <dbReference type="ARBA" id="ARBA00022679"/>
    </source>
</evidence>
<dbReference type="Gene3D" id="3.40.50.1370">
    <property type="entry name" value="Aspartate/ornithine carbamoyltransferase"/>
    <property type="match status" value="2"/>
</dbReference>
<organism evidence="2 3">
    <name type="scientific">Achromobacter ruhlandii</name>
    <dbReference type="NCBI Taxonomy" id="72557"/>
    <lineage>
        <taxon>Bacteria</taxon>
        <taxon>Pseudomonadati</taxon>
        <taxon>Pseudomonadota</taxon>
        <taxon>Betaproteobacteria</taxon>
        <taxon>Burkholderiales</taxon>
        <taxon>Alcaligenaceae</taxon>
        <taxon>Achromobacter</taxon>
    </lineage>
</organism>
<dbReference type="GO" id="GO:0006520">
    <property type="term" value="P:amino acid metabolic process"/>
    <property type="evidence" value="ECO:0007669"/>
    <property type="project" value="InterPro"/>
</dbReference>
<dbReference type="EMBL" id="CADILE010000008">
    <property type="protein sequence ID" value="CAB3873734.1"/>
    <property type="molecule type" value="Genomic_DNA"/>
</dbReference>
<name>A0A2M9GPP2_9BURK</name>
<dbReference type="SUPFAM" id="SSF53671">
    <property type="entry name" value="Aspartate/ornithine carbamoyltransferase"/>
    <property type="match status" value="1"/>
</dbReference>
<dbReference type="Proteomes" id="UP000494122">
    <property type="component" value="Unassembled WGS sequence"/>
</dbReference>
<evidence type="ECO:0000313" key="3">
    <source>
        <dbReference type="Proteomes" id="UP000494122"/>
    </source>
</evidence>
<dbReference type="GO" id="GO:0016597">
    <property type="term" value="F:amino acid binding"/>
    <property type="evidence" value="ECO:0007669"/>
    <property type="project" value="InterPro"/>
</dbReference>
<reference evidence="2 3" key="1">
    <citation type="submission" date="2020-04" db="EMBL/GenBank/DDBJ databases">
        <authorList>
            <person name="De Canck E."/>
        </authorList>
    </citation>
    <scope>NUCLEOTIDE SEQUENCE [LARGE SCALE GENOMIC DNA]</scope>
    <source>
        <strain evidence="2 3">LMG 3328</strain>
    </source>
</reference>
<dbReference type="GO" id="GO:0004070">
    <property type="term" value="F:aspartate carbamoyltransferase activity"/>
    <property type="evidence" value="ECO:0007669"/>
    <property type="project" value="UniProtKB-EC"/>
</dbReference>
<gene>
    <name evidence="2" type="primary">pyrB_1</name>
    <name evidence="2" type="ORF">LMG3328_02921</name>
</gene>
<dbReference type="RefSeq" id="WP_100509617.1">
    <property type="nucleotide sequence ID" value="NZ_CADILE010000008.1"/>
</dbReference>
<keyword evidence="1 2" id="KW-0808">Transferase</keyword>